<proteinExistence type="predicted"/>
<dbReference type="Proteomes" id="UP000316801">
    <property type="component" value="Unassembled WGS sequence"/>
</dbReference>
<sequence length="343" mass="34820">MADTTPNLTLPYILPSQAQKHVTHNEALLRLDQLVHLTIEAETASPPATPTEASRYAVASGATGAWAGRAGTIAIWQDGGWSFFAPRAGFLAWFRSMGKIMAYGGSGWVEPGLPDTLTPARLGIGATPDSSNRLAVSSPAILLNHAGAGHQLKINKANASDTASLLFQSNWSGRAEMGLAGNDMFSVKVSADGATWRTGLSIDGQGRVTLPARPMARAHRAAGTSSPASGASTGFSTLALEQGGVTLGAALAGGGNTLVVPATGLYALGLTVSAASSSGHTVTLRRNGSSTLLGLSIPSAAPATTSGTTLASLTQGDALSLTHAGTAVLDEGPGRTEVWLMLV</sequence>
<keyword evidence="2" id="KW-1185">Reference proteome</keyword>
<gene>
    <name evidence="1" type="ORF">FNA46_18785</name>
</gene>
<accession>A0A549T212</accession>
<name>A0A549T212_9HYPH</name>
<dbReference type="InterPro" id="IPR021251">
    <property type="entry name" value="DUF2793"/>
</dbReference>
<comment type="caution">
    <text evidence="1">The sequence shown here is derived from an EMBL/GenBank/DDBJ whole genome shotgun (WGS) entry which is preliminary data.</text>
</comment>
<dbReference type="Pfam" id="PF10983">
    <property type="entry name" value="DUF2793"/>
    <property type="match status" value="1"/>
</dbReference>
<organism evidence="1 2">
    <name type="scientific">Rhizobium straminoryzae</name>
    <dbReference type="NCBI Taxonomy" id="1387186"/>
    <lineage>
        <taxon>Bacteria</taxon>
        <taxon>Pseudomonadati</taxon>
        <taxon>Pseudomonadota</taxon>
        <taxon>Alphaproteobacteria</taxon>
        <taxon>Hyphomicrobiales</taxon>
        <taxon>Rhizobiaceae</taxon>
        <taxon>Rhizobium/Agrobacterium group</taxon>
        <taxon>Rhizobium</taxon>
    </lineage>
</organism>
<dbReference type="AlphaFoldDB" id="A0A549T212"/>
<evidence type="ECO:0000313" key="1">
    <source>
        <dbReference type="EMBL" id="TRL35908.1"/>
    </source>
</evidence>
<evidence type="ECO:0000313" key="2">
    <source>
        <dbReference type="Proteomes" id="UP000316801"/>
    </source>
</evidence>
<dbReference type="RefSeq" id="WP_143126744.1">
    <property type="nucleotide sequence ID" value="NZ_VJMG01000059.1"/>
</dbReference>
<dbReference type="EMBL" id="VJMG01000059">
    <property type="protein sequence ID" value="TRL35908.1"/>
    <property type="molecule type" value="Genomic_DNA"/>
</dbReference>
<protein>
    <submittedName>
        <fullName evidence="1">DUF2793 domain-containing protein</fullName>
    </submittedName>
</protein>
<reference evidence="1 2" key="1">
    <citation type="submission" date="2019-07" db="EMBL/GenBank/DDBJ databases">
        <title>Ln-dependent methylotrophs.</title>
        <authorList>
            <person name="Tani A."/>
        </authorList>
    </citation>
    <scope>NUCLEOTIDE SEQUENCE [LARGE SCALE GENOMIC DNA]</scope>
    <source>
        <strain evidence="1 2">SM12</strain>
    </source>
</reference>